<keyword evidence="4" id="KW-0132">Cell division</keyword>
<accession>A0AAP0CHQ7</accession>
<comment type="caution">
    <text evidence="19">The sequence shown here is derived from an EMBL/GenBank/DDBJ whole genome shotgun (WGS) entry which is preliminary data.</text>
</comment>
<keyword evidence="12" id="KW-0408">Iron</keyword>
<dbReference type="GO" id="GO:0035825">
    <property type="term" value="P:homologous recombination"/>
    <property type="evidence" value="ECO:0007669"/>
    <property type="project" value="UniProtKB-ARBA"/>
</dbReference>
<evidence type="ECO:0000256" key="7">
    <source>
        <dbReference type="ARBA" id="ARBA00022723"/>
    </source>
</evidence>
<gene>
    <name evidence="19" type="ORF">SSX86_025323</name>
</gene>
<dbReference type="PANTHER" id="PTHR12663:SF50">
    <property type="entry name" value="SISTER CHROMATID COHESION PROTEIN PDS5 HOMOLOG B"/>
    <property type="match status" value="1"/>
</dbReference>
<keyword evidence="15" id="KW-0539">Nucleus</keyword>
<dbReference type="SUPFAM" id="SSF55961">
    <property type="entry name" value="Bet v1-like"/>
    <property type="match status" value="1"/>
</dbReference>
<dbReference type="GO" id="GO:0010277">
    <property type="term" value="F:chlorophyllide a oxygenase activity"/>
    <property type="evidence" value="ECO:0007669"/>
    <property type="project" value="InterPro"/>
</dbReference>
<evidence type="ECO:0000256" key="4">
    <source>
        <dbReference type="ARBA" id="ARBA00022618"/>
    </source>
</evidence>
<evidence type="ECO:0000259" key="18">
    <source>
        <dbReference type="PROSITE" id="PS51296"/>
    </source>
</evidence>
<dbReference type="GO" id="GO:0051537">
    <property type="term" value="F:2 iron, 2 sulfur cluster binding"/>
    <property type="evidence" value="ECO:0007669"/>
    <property type="project" value="UniProtKB-KW"/>
</dbReference>
<dbReference type="GO" id="GO:0006281">
    <property type="term" value="P:DNA repair"/>
    <property type="evidence" value="ECO:0007669"/>
    <property type="project" value="UniProtKB-KW"/>
</dbReference>
<evidence type="ECO:0000256" key="17">
    <source>
        <dbReference type="SAM" id="Coils"/>
    </source>
</evidence>
<keyword evidence="8" id="KW-0227">DNA damage</keyword>
<evidence type="ECO:0000313" key="19">
    <source>
        <dbReference type="EMBL" id="KAK9054245.1"/>
    </source>
</evidence>
<protein>
    <recommendedName>
        <fullName evidence="18">Rieske domain-containing protein</fullName>
    </recommendedName>
</protein>
<dbReference type="PROSITE" id="PS51296">
    <property type="entry name" value="RIESKE"/>
    <property type="match status" value="1"/>
</dbReference>
<proteinExistence type="predicted"/>
<dbReference type="NCBIfam" id="TIGR01624">
    <property type="entry name" value="LRP1_Cterm"/>
    <property type="match status" value="1"/>
</dbReference>
<keyword evidence="11" id="KW-0560">Oxidoreductase</keyword>
<keyword evidence="13" id="KW-0411">Iron-sulfur</keyword>
<dbReference type="Gene3D" id="1.25.10.10">
    <property type="entry name" value="Leucine-rich Repeat Variant"/>
    <property type="match status" value="1"/>
</dbReference>
<evidence type="ECO:0000256" key="3">
    <source>
        <dbReference type="ARBA" id="ARBA00022528"/>
    </source>
</evidence>
<evidence type="ECO:0000256" key="12">
    <source>
        <dbReference type="ARBA" id="ARBA00023004"/>
    </source>
</evidence>
<organism evidence="19 20">
    <name type="scientific">Deinandra increscens subsp. villosa</name>
    <dbReference type="NCBI Taxonomy" id="3103831"/>
    <lineage>
        <taxon>Eukaryota</taxon>
        <taxon>Viridiplantae</taxon>
        <taxon>Streptophyta</taxon>
        <taxon>Embryophyta</taxon>
        <taxon>Tracheophyta</taxon>
        <taxon>Spermatophyta</taxon>
        <taxon>Magnoliopsida</taxon>
        <taxon>eudicotyledons</taxon>
        <taxon>Gunneridae</taxon>
        <taxon>Pentapetalae</taxon>
        <taxon>asterids</taxon>
        <taxon>campanulids</taxon>
        <taxon>Asterales</taxon>
        <taxon>Asteraceae</taxon>
        <taxon>Asteroideae</taxon>
        <taxon>Heliantheae alliance</taxon>
        <taxon>Madieae</taxon>
        <taxon>Madiinae</taxon>
        <taxon>Deinandra</taxon>
    </lineage>
</organism>
<dbReference type="PROSITE" id="PS00570">
    <property type="entry name" value="RING_HYDROXYL_ALPHA"/>
    <property type="match status" value="1"/>
</dbReference>
<dbReference type="EMBL" id="JBCNJP010000025">
    <property type="protein sequence ID" value="KAK9054245.1"/>
    <property type="molecule type" value="Genomic_DNA"/>
</dbReference>
<dbReference type="GO" id="GO:0009507">
    <property type="term" value="C:chloroplast"/>
    <property type="evidence" value="ECO:0007669"/>
    <property type="project" value="UniProtKB-SubCell"/>
</dbReference>
<evidence type="ECO:0000256" key="15">
    <source>
        <dbReference type="ARBA" id="ARBA00023242"/>
    </source>
</evidence>
<name>A0AAP0CHQ7_9ASTR</name>
<dbReference type="InterPro" id="IPR017941">
    <property type="entry name" value="Rieske_2Fe-2S"/>
</dbReference>
<evidence type="ECO:0000256" key="10">
    <source>
        <dbReference type="ARBA" id="ARBA00022946"/>
    </source>
</evidence>
<keyword evidence="10" id="KW-0809">Transit peptide</keyword>
<dbReference type="Gene3D" id="2.102.10.10">
    <property type="entry name" value="Rieske [2Fe-2S] iron-sulphur domain"/>
    <property type="match status" value="1"/>
</dbReference>
<dbReference type="GO" id="GO:0005506">
    <property type="term" value="F:iron ion binding"/>
    <property type="evidence" value="ECO:0007669"/>
    <property type="project" value="InterPro"/>
</dbReference>
<keyword evidence="16" id="KW-0131">Cell cycle</keyword>
<evidence type="ECO:0000256" key="5">
    <source>
        <dbReference type="ARBA" id="ARBA00022640"/>
    </source>
</evidence>
<evidence type="ECO:0000256" key="6">
    <source>
        <dbReference type="ARBA" id="ARBA00022714"/>
    </source>
</evidence>
<dbReference type="InterPro" id="IPR006510">
    <property type="entry name" value="Znf_LRP1"/>
</dbReference>
<dbReference type="Pfam" id="PF08417">
    <property type="entry name" value="PaO"/>
    <property type="match status" value="1"/>
</dbReference>
<dbReference type="GO" id="GO:0051301">
    <property type="term" value="P:cell division"/>
    <property type="evidence" value="ECO:0007669"/>
    <property type="project" value="UniProtKB-KW"/>
</dbReference>
<evidence type="ECO:0000256" key="9">
    <source>
        <dbReference type="ARBA" id="ARBA00022776"/>
    </source>
</evidence>
<dbReference type="InterPro" id="IPR006511">
    <property type="entry name" value="SHI_C"/>
</dbReference>
<dbReference type="CDD" id="cd04337">
    <property type="entry name" value="Rieske_RO_Alpha_Cao"/>
    <property type="match status" value="1"/>
</dbReference>
<feature type="coiled-coil region" evidence="17">
    <location>
        <begin position="1254"/>
        <end position="1288"/>
    </location>
</feature>
<evidence type="ECO:0000256" key="14">
    <source>
        <dbReference type="ARBA" id="ARBA00023204"/>
    </source>
</evidence>
<comment type="subcellular location">
    <subcellularLocation>
        <location evidence="1">Nucleus</location>
    </subcellularLocation>
    <subcellularLocation>
        <location evidence="2">Plastid</location>
        <location evidence="2">Chloroplast</location>
    </subcellularLocation>
</comment>
<sequence>MADADGKAAKELIREVGKQLAAKEECPHKDLLVKLLRQAASALPKLKRQSYLLKPVIKPLSDSILKHGLLQQKDKDVRLLVSICVCEILRILAPNPGFSNADLRGIFQLLLGMFGELADTKSPYYSRRVELLETIAKFNFCVIMLNIECEDLVQKMFSIFFGVIRNEHSSNVFAAMSSIMSNIFREKEKGSQALLEVILRSLLKDKKDASQASFQLAVSVIEDCSQALEPFVCRFLNRCILDRDNVNSELKESYHAIIFEIFQCAPQMLIAVVPNLTQELLTDQVDVRITAVKFVGKLFSIPGRHVAQEYHHLFVEFINRFSDKSAAVRLNAVLCAKSFYLINPSGEQSTAVLSALEGRLLDFDDKVRTQAVTVVCDLAKSNLRPLPPEMLTQAAKRLRDKKVSVRKKALQMLLDVYHDYCIKCSEGIIQLSADFEQIPCGVLLLCYDKDVEFGVQNIQHVLEEDLFPVSLSVEERIRHWLFLFSYSLSAYNNDIFTPAHEKALTAVLCQKKRLQFEMQSYLDLRTKEKRNLFPAQCLKCLTTSLIQQNISERGEERFKKLFAKMSTCFPIKIKAEECFSKLHLVKDDTLFNTFKEILNEPNSESSQIIQDNFVRKIRDMHLDFEFLQSLSTKCSYNIFSSEHVRCILDHLSEDKFGQGTLKKACMGLLMIIINSFPLLLRGSEEQFCILLLEENSPFCNELLQMLVKAGPHISIDVSVIYPFLEGICLNGTRAQAKLAISAISELIVTSQQFTFSYLCKTLVDALESGQDIPTVLQSLGCMAQHSVSAFESHAEEITRYIGDNIFLVKGVGTSDIPVSSRLASESSTSCKLKIFGLKTLVKSFLPHQRTGVTRQIDEVLGIISQMLLGAESSKSILFCKNDKDHLRLAAAISVLQLSQLWDSHIPADIYRRTVLMAKDHSSLVRRSFLKKTFKLFKNNTLHCKYLCTFALAASDLFEDSPKDDSLNYMAEIIKNRHTEAKLLRTSKVKRDATDNPVCMVIFLIHILAHDTEFPSQDSENEENFGSFFSPIAFTMDALLNPSFVEGDMNQIHTVASDLHNIFNAIKRAEDALDVEKTSRLHVLANLGSKYLSEKNISGMPVSHTPTNILLPALLYRKSTPKQMEASYSLFSDLLLLQIILSSDNLCLLNEILEVSCKGRCQASCGFKGRFMVLAASSGDEKSGFDDKKNSWSNLFDIEDPRSKLVPQDKKKILDVNQALEVARYDLHYCDWRARQDVLTIMLLHEKVVDVLNPLAREYKSIGTLKKDLAELQEELAQAHKQVHISEARVNAALDKLAYMETLMNDKLLEDKKAATSDTTTLSLTNTATFETAESKAERKSISVSGPVKSYHPRLKNFWYPVAFSGDLKDDTLMPIECFEEPWVLFRGKDGKPGCVKNTCAHRACPLDLGSVNEGRVQCPYHGWEYSTDGTCEKMPSTKFINVKIKSLPCIEHEHMIWIWPGNEPSSPIIPSLKPPPGFQIHAEIVMELPVEHGLLLDNLLDLAHAPFTHTSTFAKGWSVPSFVKFLTPESGLQGYWDPYPIDMEFRPPCMVLSTIGISKPGKLEGQSTKQCSTHLHQLHVCLPSSRNKTRLLYRMSLDFAPILQHIPFMHYLWKHFAEENLAMSTFFSLGSATYHNQQADPTTNTNLLSNPTHDLLTGGGTDGRLINFSDEPIWGSPAFVTAGHGGATGGGGGVSCRDCGNQAKKDCPYLRCRTCCKSRGFQCQTHVKSTWVPAAKRRERQQHNLSAAATYQDGNRRRFVNPNTKRVRSADQDNLENPKLENPSAAIAYNSSSGLEIGNFPSEVTTQADFRCVRVSSIDETDDQFGYQAAVNIGGHLFKGFLYDQGLEGQYMGGDTSSPGSAAIPKLNLTSTATAPNFIGHSLYTSLGGNDYLSSTQFFHQISRD</sequence>
<dbReference type="SUPFAM" id="SSF50022">
    <property type="entry name" value="ISP domain"/>
    <property type="match status" value="1"/>
</dbReference>
<evidence type="ECO:0000256" key="2">
    <source>
        <dbReference type="ARBA" id="ARBA00004229"/>
    </source>
</evidence>
<keyword evidence="17" id="KW-0175">Coiled coil</keyword>
<dbReference type="Gene3D" id="3.90.380.10">
    <property type="entry name" value="Naphthalene 1,2-dioxygenase Alpha Subunit, Chain A, domain 1"/>
    <property type="match status" value="1"/>
</dbReference>
<evidence type="ECO:0000256" key="8">
    <source>
        <dbReference type="ARBA" id="ARBA00022763"/>
    </source>
</evidence>
<evidence type="ECO:0000256" key="16">
    <source>
        <dbReference type="ARBA" id="ARBA00023306"/>
    </source>
</evidence>
<evidence type="ECO:0000313" key="20">
    <source>
        <dbReference type="Proteomes" id="UP001408789"/>
    </source>
</evidence>
<dbReference type="NCBIfam" id="TIGR01623">
    <property type="entry name" value="put_zinc_LRP1"/>
    <property type="match status" value="1"/>
</dbReference>
<dbReference type="SUPFAM" id="SSF48371">
    <property type="entry name" value="ARM repeat"/>
    <property type="match status" value="2"/>
</dbReference>
<keyword evidence="7" id="KW-0479">Metal-binding</keyword>
<keyword evidence="20" id="KW-1185">Reference proteome</keyword>
<dbReference type="CDD" id="cd19953">
    <property type="entry name" value="PDS5"/>
    <property type="match status" value="1"/>
</dbReference>
<feature type="domain" description="Rieske" evidence="18">
    <location>
        <begin position="1358"/>
        <end position="1458"/>
    </location>
</feature>
<dbReference type="GO" id="GO:0000785">
    <property type="term" value="C:chromatin"/>
    <property type="evidence" value="ECO:0007669"/>
    <property type="project" value="TreeGrafter"/>
</dbReference>
<dbReference type="GO" id="GO:0005634">
    <property type="term" value="C:nucleus"/>
    <property type="evidence" value="ECO:0007669"/>
    <property type="project" value="UniProtKB-SubCell"/>
</dbReference>
<keyword evidence="5" id="KW-0934">Plastid</keyword>
<dbReference type="InterPro" id="IPR036922">
    <property type="entry name" value="Rieske_2Fe-2S_sf"/>
</dbReference>
<dbReference type="InterPro" id="IPR013626">
    <property type="entry name" value="PaO"/>
</dbReference>
<evidence type="ECO:0000256" key="11">
    <source>
        <dbReference type="ARBA" id="ARBA00023002"/>
    </source>
</evidence>
<dbReference type="Pfam" id="PF05142">
    <property type="entry name" value="DUF702"/>
    <property type="match status" value="1"/>
</dbReference>
<dbReference type="PANTHER" id="PTHR12663">
    <property type="entry name" value="ANDROGEN INDUCED INHIBITOR OF PROLIFERATION AS3 / PDS5-RELATED"/>
    <property type="match status" value="1"/>
</dbReference>
<dbReference type="InterPro" id="IPR011989">
    <property type="entry name" value="ARM-like"/>
</dbReference>
<dbReference type="InterPro" id="IPR016024">
    <property type="entry name" value="ARM-type_fold"/>
</dbReference>
<dbReference type="InterPro" id="IPR039776">
    <property type="entry name" value="Pds5"/>
</dbReference>
<keyword evidence="3" id="KW-0150">Chloroplast</keyword>
<dbReference type="Pfam" id="PF00355">
    <property type="entry name" value="Rieske"/>
    <property type="match status" value="1"/>
</dbReference>
<dbReference type="GO" id="GO:0007064">
    <property type="term" value="P:mitotic sister chromatid cohesion"/>
    <property type="evidence" value="ECO:0007669"/>
    <property type="project" value="InterPro"/>
</dbReference>
<keyword evidence="6" id="KW-0001">2Fe-2S</keyword>
<keyword evidence="14" id="KW-0234">DNA repair</keyword>
<dbReference type="InterPro" id="IPR015881">
    <property type="entry name" value="ARHD_Rieske_2Fe_2S"/>
</dbReference>
<evidence type="ECO:0000256" key="1">
    <source>
        <dbReference type="ARBA" id="ARBA00004123"/>
    </source>
</evidence>
<keyword evidence="9" id="KW-0498">Mitosis</keyword>
<reference evidence="19 20" key="1">
    <citation type="submission" date="2024-04" db="EMBL/GenBank/DDBJ databases">
        <title>The reference genome of an endangered Asteraceae, Deinandra increscens subsp. villosa, native to the Central Coast of California.</title>
        <authorList>
            <person name="Guilliams M."/>
            <person name="Hasenstab-Lehman K."/>
            <person name="Meyer R."/>
            <person name="Mcevoy S."/>
        </authorList>
    </citation>
    <scope>NUCLEOTIDE SEQUENCE [LARGE SCALE GENOMIC DNA]</scope>
    <source>
        <tissue evidence="19">Leaf</tissue>
    </source>
</reference>
<dbReference type="Pfam" id="PF20168">
    <property type="entry name" value="PDS5"/>
    <property type="match status" value="1"/>
</dbReference>
<evidence type="ECO:0000256" key="13">
    <source>
        <dbReference type="ARBA" id="ARBA00023014"/>
    </source>
</evidence>
<dbReference type="Proteomes" id="UP001408789">
    <property type="component" value="Unassembled WGS sequence"/>
</dbReference>